<feature type="domain" description="HTH gntR-type" evidence="5">
    <location>
        <begin position="20"/>
        <end position="87"/>
    </location>
</feature>
<feature type="region of interest" description="Disordered" evidence="4">
    <location>
        <begin position="1"/>
        <end position="24"/>
    </location>
</feature>
<organism evidence="6 7">
    <name type="scientific">Mycolicibacterium obuense</name>
    <dbReference type="NCBI Taxonomy" id="1807"/>
    <lineage>
        <taxon>Bacteria</taxon>
        <taxon>Bacillati</taxon>
        <taxon>Actinomycetota</taxon>
        <taxon>Actinomycetes</taxon>
        <taxon>Mycobacteriales</taxon>
        <taxon>Mycobacteriaceae</taxon>
        <taxon>Mycolicibacterium</taxon>
    </lineage>
</organism>
<dbReference type="InterPro" id="IPR000524">
    <property type="entry name" value="Tscrpt_reg_HTH_GntR"/>
</dbReference>
<name>A0A4R5XBC3_9MYCO</name>
<keyword evidence="1" id="KW-0805">Transcription regulation</keyword>
<sequence>MSAPAGPLSSGQLSSRVRREQMSDEVAGRLRTEIMTGVLRPDTFIRLDETAARLGVSITPVREALRTLRGEGMVELERHRGHRVMPLSRTDIEDIFWIQSTIARELVTTAARRIDDTQIEQLVELNAALARAVHRDDPDEIARAEFAFHRAVNRASGRIKLSWFLLHASRYLPPHVFAADPRWGVDAVAGHEVMIDALRRRDVATVVRLTEEQFADGLARLLAYLDRIGRWGTSA</sequence>
<dbReference type="PROSITE" id="PS50949">
    <property type="entry name" value="HTH_GNTR"/>
    <property type="match status" value="1"/>
</dbReference>
<evidence type="ECO:0000313" key="6">
    <source>
        <dbReference type="EMBL" id="TDL11917.1"/>
    </source>
</evidence>
<dbReference type="Gene3D" id="1.10.10.10">
    <property type="entry name" value="Winged helix-like DNA-binding domain superfamily/Winged helix DNA-binding domain"/>
    <property type="match status" value="1"/>
</dbReference>
<dbReference type="InterPro" id="IPR036390">
    <property type="entry name" value="WH_DNA-bd_sf"/>
</dbReference>
<dbReference type="Proteomes" id="UP000294952">
    <property type="component" value="Unassembled WGS sequence"/>
</dbReference>
<dbReference type="RefSeq" id="WP_133412761.1">
    <property type="nucleotide sequence ID" value="NZ_SDLP01000001.1"/>
</dbReference>
<evidence type="ECO:0000256" key="1">
    <source>
        <dbReference type="ARBA" id="ARBA00023015"/>
    </source>
</evidence>
<dbReference type="Pfam" id="PF00392">
    <property type="entry name" value="GntR"/>
    <property type="match status" value="1"/>
</dbReference>
<dbReference type="SUPFAM" id="SSF48008">
    <property type="entry name" value="GntR ligand-binding domain-like"/>
    <property type="match status" value="1"/>
</dbReference>
<dbReference type="InterPro" id="IPR036388">
    <property type="entry name" value="WH-like_DNA-bd_sf"/>
</dbReference>
<dbReference type="GO" id="GO:0003700">
    <property type="term" value="F:DNA-binding transcription factor activity"/>
    <property type="evidence" value="ECO:0007669"/>
    <property type="project" value="InterPro"/>
</dbReference>
<proteinExistence type="predicted"/>
<dbReference type="SMART" id="SM00895">
    <property type="entry name" value="FCD"/>
    <property type="match status" value="1"/>
</dbReference>
<dbReference type="EMBL" id="SDLP01000001">
    <property type="protein sequence ID" value="TDL11917.1"/>
    <property type="molecule type" value="Genomic_DNA"/>
</dbReference>
<evidence type="ECO:0000256" key="2">
    <source>
        <dbReference type="ARBA" id="ARBA00023125"/>
    </source>
</evidence>
<keyword evidence="2" id="KW-0238">DNA-binding</keyword>
<comment type="caution">
    <text evidence="6">The sequence shown here is derived from an EMBL/GenBank/DDBJ whole genome shotgun (WGS) entry which is preliminary data.</text>
</comment>
<protein>
    <submittedName>
        <fullName evidence="6">GntR family transcriptional regulator</fullName>
    </submittedName>
</protein>
<evidence type="ECO:0000256" key="4">
    <source>
        <dbReference type="SAM" id="MobiDB-lite"/>
    </source>
</evidence>
<dbReference type="InterPro" id="IPR011711">
    <property type="entry name" value="GntR_C"/>
</dbReference>
<reference evidence="6 7" key="1">
    <citation type="submission" date="2019-01" db="EMBL/GenBank/DDBJ databases">
        <title>High-quality-draft genome sequences of five non-tuberculosis mycobacteriaceae isolated from a nosocomial environment.</title>
        <authorList>
            <person name="Tiago I."/>
            <person name="Alarico S."/>
            <person name="Pereira S.G."/>
            <person name="Coelho C."/>
            <person name="Maranha A."/>
            <person name="Empadinhas N."/>
        </authorList>
    </citation>
    <scope>NUCLEOTIDE SEQUENCE [LARGE SCALE GENOMIC DNA]</scope>
    <source>
        <strain evidence="6 7">22DIII</strain>
    </source>
</reference>
<evidence type="ECO:0000313" key="7">
    <source>
        <dbReference type="Proteomes" id="UP000294952"/>
    </source>
</evidence>
<dbReference type="Gene3D" id="1.20.120.530">
    <property type="entry name" value="GntR ligand-binding domain-like"/>
    <property type="match status" value="1"/>
</dbReference>
<dbReference type="InterPro" id="IPR008920">
    <property type="entry name" value="TF_FadR/GntR_C"/>
</dbReference>
<dbReference type="AlphaFoldDB" id="A0A4R5XBC3"/>
<dbReference type="PANTHER" id="PTHR43537:SF24">
    <property type="entry name" value="GLUCONATE OPERON TRANSCRIPTIONAL REPRESSOR"/>
    <property type="match status" value="1"/>
</dbReference>
<dbReference type="GO" id="GO:0003677">
    <property type="term" value="F:DNA binding"/>
    <property type="evidence" value="ECO:0007669"/>
    <property type="project" value="UniProtKB-KW"/>
</dbReference>
<accession>A0A4R5XBC3</accession>
<keyword evidence="3" id="KW-0804">Transcription</keyword>
<dbReference type="SUPFAM" id="SSF46785">
    <property type="entry name" value="Winged helix' DNA-binding domain"/>
    <property type="match status" value="1"/>
</dbReference>
<evidence type="ECO:0000256" key="3">
    <source>
        <dbReference type="ARBA" id="ARBA00023163"/>
    </source>
</evidence>
<dbReference type="PANTHER" id="PTHR43537">
    <property type="entry name" value="TRANSCRIPTIONAL REGULATOR, GNTR FAMILY"/>
    <property type="match status" value="1"/>
</dbReference>
<dbReference type="Pfam" id="PF07729">
    <property type="entry name" value="FCD"/>
    <property type="match status" value="1"/>
</dbReference>
<gene>
    <name evidence="6" type="ORF">EUA04_02755</name>
</gene>
<dbReference type="SMART" id="SM00345">
    <property type="entry name" value="HTH_GNTR"/>
    <property type="match status" value="1"/>
</dbReference>
<evidence type="ECO:0000259" key="5">
    <source>
        <dbReference type="PROSITE" id="PS50949"/>
    </source>
</evidence>